<proteinExistence type="inferred from homology"/>
<comment type="similarity">
    <text evidence="1">Belongs to the ABC transporter superfamily.</text>
</comment>
<dbReference type="PANTHER" id="PTHR46743">
    <property type="entry name" value="TEICHOIC ACIDS EXPORT ATP-BINDING PROTEIN TAGH"/>
    <property type="match status" value="1"/>
</dbReference>
<organism evidence="6 7">
    <name type="scientific">Chlorobium phaeobacteroides (strain DSM 266 / SMG 266 / 2430)</name>
    <dbReference type="NCBI Taxonomy" id="290317"/>
    <lineage>
        <taxon>Bacteria</taxon>
        <taxon>Pseudomonadati</taxon>
        <taxon>Chlorobiota</taxon>
        <taxon>Chlorobiia</taxon>
        <taxon>Chlorobiales</taxon>
        <taxon>Chlorobiaceae</taxon>
        <taxon>Chlorobium/Pelodictyon group</taxon>
        <taxon>Chlorobium</taxon>
    </lineage>
</organism>
<dbReference type="InterPro" id="IPR003593">
    <property type="entry name" value="AAA+_ATPase"/>
</dbReference>
<dbReference type="PANTHER" id="PTHR46743:SF2">
    <property type="entry name" value="TEICHOIC ACIDS EXPORT ATP-BINDING PROTEIN TAGH"/>
    <property type="match status" value="1"/>
</dbReference>
<evidence type="ECO:0000256" key="1">
    <source>
        <dbReference type="ARBA" id="ARBA00005417"/>
    </source>
</evidence>
<sequence length="217" mass="24607">MIVVNNIVKRYKTRTGYNTVLDGISFSVEKGEKIGILGRNGAGKSTLIRLLGGIEHPDSGTIERRMNVSWPLAAKGGFQGSLTGADNLRFICRIYGVDYADKMKFVEEFAELGQYMHEPLKTYSAGMRGRLAFALSMAIEFDCYLIDEAMSAGDARFRDKCRYELLEKRGDRSIILVSHEPKQMRQFCTVFYVLLDGKIIRFDDGDKAYGFYKKNFN</sequence>
<dbReference type="RefSeq" id="WP_011746117.1">
    <property type="nucleotide sequence ID" value="NC_008639.1"/>
</dbReference>
<keyword evidence="4" id="KW-0067">ATP-binding</keyword>
<dbReference type="InterPro" id="IPR050683">
    <property type="entry name" value="Bact_Polysacc_Export_ATP-bd"/>
</dbReference>
<protein>
    <submittedName>
        <fullName evidence="6">ABC transporter related protein</fullName>
    </submittedName>
</protein>
<evidence type="ECO:0000256" key="2">
    <source>
        <dbReference type="ARBA" id="ARBA00022448"/>
    </source>
</evidence>
<keyword evidence="3" id="KW-0547">Nucleotide-binding</keyword>
<keyword evidence="7" id="KW-1185">Reference proteome</keyword>
<dbReference type="OrthoDB" id="9785229at2"/>
<reference evidence="6 7" key="1">
    <citation type="submission" date="2006-12" db="EMBL/GenBank/DDBJ databases">
        <title>Complete sequence of Chlorobium phaeobacteroides DSM 266.</title>
        <authorList>
            <consortium name="US DOE Joint Genome Institute"/>
            <person name="Copeland A."/>
            <person name="Lucas S."/>
            <person name="Lapidus A."/>
            <person name="Barry K."/>
            <person name="Detter J.C."/>
            <person name="Glavina del Rio T."/>
            <person name="Hammon N."/>
            <person name="Israni S."/>
            <person name="Pitluck S."/>
            <person name="Goltsman E."/>
            <person name="Schmutz J."/>
            <person name="Larimer F."/>
            <person name="Land M."/>
            <person name="Hauser L."/>
            <person name="Mikhailova N."/>
            <person name="Li T."/>
            <person name="Overmann J."/>
            <person name="Bryant D.A."/>
            <person name="Richardson P."/>
        </authorList>
    </citation>
    <scope>NUCLEOTIDE SEQUENCE [LARGE SCALE GENOMIC DNA]</scope>
    <source>
        <strain evidence="6 7">DSM 266</strain>
    </source>
</reference>
<dbReference type="GO" id="GO:0016887">
    <property type="term" value="F:ATP hydrolysis activity"/>
    <property type="evidence" value="ECO:0007669"/>
    <property type="project" value="InterPro"/>
</dbReference>
<evidence type="ECO:0000256" key="3">
    <source>
        <dbReference type="ARBA" id="ARBA00022741"/>
    </source>
</evidence>
<name>A1BIV5_CHLPD</name>
<accession>A1BIV5</accession>
<dbReference type="AlphaFoldDB" id="A1BIV5"/>
<dbReference type="GO" id="GO:0005524">
    <property type="term" value="F:ATP binding"/>
    <property type="evidence" value="ECO:0007669"/>
    <property type="project" value="UniProtKB-KW"/>
</dbReference>
<dbReference type="eggNOG" id="COG1134">
    <property type="taxonomic scope" value="Bacteria"/>
</dbReference>
<dbReference type="InterPro" id="IPR015860">
    <property type="entry name" value="ABC_transpr_TagH-like"/>
</dbReference>
<dbReference type="HOGENOM" id="CLU_000604_1_2_10"/>
<dbReference type="Gene3D" id="3.40.50.300">
    <property type="entry name" value="P-loop containing nucleotide triphosphate hydrolases"/>
    <property type="match status" value="1"/>
</dbReference>
<dbReference type="GO" id="GO:0016020">
    <property type="term" value="C:membrane"/>
    <property type="evidence" value="ECO:0007669"/>
    <property type="project" value="InterPro"/>
</dbReference>
<evidence type="ECO:0000256" key="4">
    <source>
        <dbReference type="ARBA" id="ARBA00022840"/>
    </source>
</evidence>
<dbReference type="Proteomes" id="UP000008701">
    <property type="component" value="Chromosome"/>
</dbReference>
<feature type="domain" description="ABC transporter" evidence="5">
    <location>
        <begin position="2"/>
        <end position="217"/>
    </location>
</feature>
<dbReference type="SUPFAM" id="SSF52540">
    <property type="entry name" value="P-loop containing nucleoside triphosphate hydrolases"/>
    <property type="match status" value="1"/>
</dbReference>
<dbReference type="KEGG" id="cph:Cpha266_2344"/>
<evidence type="ECO:0000313" key="6">
    <source>
        <dbReference type="EMBL" id="ABL66332.1"/>
    </source>
</evidence>
<dbReference type="STRING" id="290317.Cpha266_2344"/>
<dbReference type="PROSITE" id="PS50893">
    <property type="entry name" value="ABC_TRANSPORTER_2"/>
    <property type="match status" value="1"/>
</dbReference>
<dbReference type="CDD" id="cd03220">
    <property type="entry name" value="ABC_KpsT_Wzt"/>
    <property type="match status" value="1"/>
</dbReference>
<gene>
    <name evidence="6" type="ordered locus">Cpha266_2344</name>
</gene>
<evidence type="ECO:0000313" key="7">
    <source>
        <dbReference type="Proteomes" id="UP000008701"/>
    </source>
</evidence>
<dbReference type="InterPro" id="IPR003439">
    <property type="entry name" value="ABC_transporter-like_ATP-bd"/>
</dbReference>
<evidence type="ECO:0000259" key="5">
    <source>
        <dbReference type="PROSITE" id="PS50893"/>
    </source>
</evidence>
<dbReference type="GO" id="GO:0140359">
    <property type="term" value="F:ABC-type transporter activity"/>
    <property type="evidence" value="ECO:0007669"/>
    <property type="project" value="InterPro"/>
</dbReference>
<dbReference type="Pfam" id="PF00005">
    <property type="entry name" value="ABC_tran"/>
    <property type="match status" value="1"/>
</dbReference>
<dbReference type="SMART" id="SM00382">
    <property type="entry name" value="AAA"/>
    <property type="match status" value="1"/>
</dbReference>
<keyword evidence="2" id="KW-0813">Transport</keyword>
<dbReference type="EMBL" id="CP000492">
    <property type="protein sequence ID" value="ABL66332.1"/>
    <property type="molecule type" value="Genomic_DNA"/>
</dbReference>
<dbReference type="InterPro" id="IPR027417">
    <property type="entry name" value="P-loop_NTPase"/>
</dbReference>